<dbReference type="InterPro" id="IPR023213">
    <property type="entry name" value="CAT-like_dom_sf"/>
</dbReference>
<dbReference type="EMBL" id="KC407996">
    <property type="protein sequence ID" value="AGH69815.1"/>
    <property type="molecule type" value="Genomic_DNA"/>
</dbReference>
<organism evidence="2">
    <name type="scientific">Nostoc sp. 'Peltigera membranacea cyanobiont'</name>
    <dbReference type="NCBI Taxonomy" id="414689"/>
    <lineage>
        <taxon>Bacteria</taxon>
        <taxon>Bacillati</taxon>
        <taxon>Cyanobacteriota</taxon>
        <taxon>Cyanophyceae</taxon>
        <taxon>Nostocales</taxon>
        <taxon>Nostocaceae</taxon>
        <taxon>Nostoc</taxon>
        <taxon>Nostoc cyanobionts</taxon>
    </lineage>
</organism>
<evidence type="ECO:0000313" key="2">
    <source>
        <dbReference type="EMBL" id="AGH69815.1"/>
    </source>
</evidence>
<dbReference type="CDD" id="cd19543">
    <property type="entry name" value="DCL_NRPS"/>
    <property type="match status" value="1"/>
</dbReference>
<dbReference type="Gene3D" id="3.30.559.10">
    <property type="entry name" value="Chloramphenicol acetyltransferase-like domain"/>
    <property type="match status" value="1"/>
</dbReference>
<evidence type="ECO:0000259" key="1">
    <source>
        <dbReference type="Pfam" id="PF00668"/>
    </source>
</evidence>
<dbReference type="Pfam" id="PF00668">
    <property type="entry name" value="Condensation"/>
    <property type="match status" value="1"/>
</dbReference>
<protein>
    <submittedName>
        <fullName evidence="2">Condensation domain containing protein</fullName>
    </submittedName>
</protein>
<reference evidence="2" key="1">
    <citation type="journal article" date="2013" name="Proc. Natl. Acad. Sci. U.S.A.">
        <title>Metagenomic natural product discovery in lichen provides evidence for a family of biosynthetic pathways in diverse symbioses.</title>
        <authorList>
            <person name="Kampa A."/>
            <person name="Gagunashvili A.N."/>
            <person name="Gulder T.A."/>
            <person name="Morinaka B.I."/>
            <person name="Daolio C."/>
            <person name="Godejohann M."/>
            <person name="Miao V.P."/>
            <person name="Piel J."/>
            <person name="Andresson O.S."/>
        </authorList>
    </citation>
    <scope>NUCLEOTIDE SEQUENCE</scope>
</reference>
<sequence length="462" mass="53280">MKTENVQDIYELSPVQNGILFHSLYAPETGLYLIQFSFTLRGHLDIVAFDRAWQEVTARHTILRTSFYWQEIDKPLQVVHQQVKVPLEQYDWRGIDPVEQEKTLSSFLVSDRQKGFDISQAPLMRLTVIRLAENTYQFVWSKHHLILDGWSGSLLLEEVFQIYKKLSQSQHIFLAPCRPFKDYIAWLQKQDLSKAEVFWRQMLNGIKAPTPLTYLELENLSSQEEKYDEQQIKISAVTTEILQSLARQHQLTLNTLFQGAWAILLSRYSCQSQVVYGCGVSGRPVDLEGVESMVGVFINTLPVCVKLNSEQYLLAFLKELQAQQVKMRQYEYSPLVEIQGWSEVPRGMPLFKSIVVFENYPMTKVLQNNEEDLELLELTGFYKTNYPLNVIGYPGSELVIGINYDCQLFDAATITGILQDIEILLKSIANNPHIRLQDLSLLTSNQQKLASMLEKEITFSFV</sequence>
<dbReference type="AlphaFoldDB" id="M4TB55"/>
<proteinExistence type="predicted"/>
<dbReference type="Gene3D" id="3.30.559.30">
    <property type="entry name" value="Nonribosomal peptide synthetase, condensation domain"/>
    <property type="match status" value="1"/>
</dbReference>
<dbReference type="InterPro" id="IPR001242">
    <property type="entry name" value="Condensation_dom"/>
</dbReference>
<dbReference type="GO" id="GO:0003824">
    <property type="term" value="F:catalytic activity"/>
    <property type="evidence" value="ECO:0007669"/>
    <property type="project" value="InterPro"/>
</dbReference>
<dbReference type="SUPFAM" id="SSF52777">
    <property type="entry name" value="CoA-dependent acyltransferases"/>
    <property type="match status" value="2"/>
</dbReference>
<dbReference type="GO" id="GO:0008610">
    <property type="term" value="P:lipid biosynthetic process"/>
    <property type="evidence" value="ECO:0007669"/>
    <property type="project" value="UniProtKB-ARBA"/>
</dbReference>
<feature type="domain" description="Condensation" evidence="1">
    <location>
        <begin position="6"/>
        <end position="448"/>
    </location>
</feature>
<dbReference type="PANTHER" id="PTHR45398">
    <property type="match status" value="1"/>
</dbReference>
<dbReference type="PANTHER" id="PTHR45398:SF1">
    <property type="entry name" value="ENZYME, PUTATIVE (JCVI)-RELATED"/>
    <property type="match status" value="1"/>
</dbReference>
<name>M4TB55_9NOSO</name>
<accession>M4TB55</accession>